<dbReference type="AlphaFoldDB" id="A0A178F805"/>
<feature type="region of interest" description="Disordered" evidence="1">
    <location>
        <begin position="48"/>
        <end position="79"/>
    </location>
</feature>
<feature type="domain" description="PI-PLC Y-box" evidence="2">
    <location>
        <begin position="62"/>
        <end position="92"/>
    </location>
</feature>
<sequence>MPANSNPKTWGLKRWTNGDSAAKRQPQFVFGSSLGDYVGSPAFPSLSRTPLLPGTRMEHSTLGRRSPRADRPENTELRPQPSWWTGIEIIILIPTFVRGKLERPRYRAN</sequence>
<name>A0A178F805_TRIRU</name>
<reference evidence="3 4" key="1">
    <citation type="submission" date="2016-05" db="EMBL/GenBank/DDBJ databases">
        <title>Genome sequencing of Trichophyton rubrum CMCC(F)T1i isolated from hair.</title>
        <authorList>
            <person name="Zhan P."/>
            <person name="Tao Y."/>
            <person name="Liu W."/>
        </authorList>
    </citation>
    <scope>NUCLEOTIDE SEQUENCE [LARGE SCALE GENOMIC DNA]</scope>
    <source>
        <strain evidence="4">CMCC(F)T1i</strain>
    </source>
</reference>
<evidence type="ECO:0000313" key="4">
    <source>
        <dbReference type="Proteomes" id="UP000243015"/>
    </source>
</evidence>
<protein>
    <recommendedName>
        <fullName evidence="2">PI-PLC Y-box domain-containing protein</fullName>
    </recommendedName>
</protein>
<dbReference type="Proteomes" id="UP000243015">
    <property type="component" value="Unassembled WGS sequence"/>
</dbReference>
<dbReference type="InterPro" id="IPR001711">
    <property type="entry name" value="PLipase_C_Pinositol-sp_Y"/>
</dbReference>
<dbReference type="GO" id="GO:0006629">
    <property type="term" value="P:lipid metabolic process"/>
    <property type="evidence" value="ECO:0007669"/>
    <property type="project" value="InterPro"/>
</dbReference>
<dbReference type="GO" id="GO:0035556">
    <property type="term" value="P:intracellular signal transduction"/>
    <property type="evidence" value="ECO:0007669"/>
    <property type="project" value="InterPro"/>
</dbReference>
<dbReference type="GO" id="GO:0004435">
    <property type="term" value="F:phosphatidylinositol-4,5-bisphosphate phospholipase C activity"/>
    <property type="evidence" value="ECO:0007669"/>
    <property type="project" value="InterPro"/>
</dbReference>
<evidence type="ECO:0000256" key="1">
    <source>
        <dbReference type="SAM" id="MobiDB-lite"/>
    </source>
</evidence>
<evidence type="ECO:0000313" key="3">
    <source>
        <dbReference type="EMBL" id="OAL68076.1"/>
    </source>
</evidence>
<accession>A0A178F805</accession>
<proteinExistence type="predicted"/>
<gene>
    <name evidence="3" type="ORF">A7C99_0472</name>
</gene>
<organism evidence="3 4">
    <name type="scientific">Trichophyton rubrum</name>
    <name type="common">Athlete's foot fungus</name>
    <name type="synonym">Epidermophyton rubrum</name>
    <dbReference type="NCBI Taxonomy" id="5551"/>
    <lineage>
        <taxon>Eukaryota</taxon>
        <taxon>Fungi</taxon>
        <taxon>Dikarya</taxon>
        <taxon>Ascomycota</taxon>
        <taxon>Pezizomycotina</taxon>
        <taxon>Eurotiomycetes</taxon>
        <taxon>Eurotiomycetidae</taxon>
        <taxon>Onygenales</taxon>
        <taxon>Arthrodermataceae</taxon>
        <taxon>Trichophyton</taxon>
    </lineage>
</organism>
<dbReference type="EMBL" id="LHPM01000008">
    <property type="protein sequence ID" value="OAL68076.1"/>
    <property type="molecule type" value="Genomic_DNA"/>
</dbReference>
<comment type="caution">
    <text evidence="3">The sequence shown here is derived from an EMBL/GenBank/DDBJ whole genome shotgun (WGS) entry which is preliminary data.</text>
</comment>
<evidence type="ECO:0000259" key="2">
    <source>
        <dbReference type="PROSITE" id="PS50008"/>
    </source>
</evidence>
<dbReference type="PROSITE" id="PS50008">
    <property type="entry name" value="PIPLC_Y_DOMAIN"/>
    <property type="match status" value="1"/>
</dbReference>
<feature type="compositionally biased region" description="Basic and acidic residues" evidence="1">
    <location>
        <begin position="56"/>
        <end position="76"/>
    </location>
</feature>